<evidence type="ECO:0000256" key="10">
    <source>
        <dbReference type="ARBA" id="ARBA00038897"/>
    </source>
</evidence>
<evidence type="ECO:0000256" key="6">
    <source>
        <dbReference type="ARBA" id="ARBA00022946"/>
    </source>
</evidence>
<protein>
    <recommendedName>
        <fullName evidence="10">D-lactate dehydrogenase (cytochrome)</fullName>
        <ecNumber evidence="10">1.1.2.4</ecNumber>
    </recommendedName>
</protein>
<keyword evidence="7" id="KW-0560">Oxidoreductase</keyword>
<dbReference type="Gene3D" id="1.10.1060.10">
    <property type="entry name" value="Alpha-helical ferredoxin"/>
    <property type="match status" value="1"/>
</dbReference>
<dbReference type="AlphaFoldDB" id="A0A1G9H0L2"/>
<dbReference type="PROSITE" id="PS51387">
    <property type="entry name" value="FAD_PCMH"/>
    <property type="match status" value="1"/>
</dbReference>
<dbReference type="Gene3D" id="3.30.465.10">
    <property type="match status" value="1"/>
</dbReference>
<dbReference type="PANTHER" id="PTHR11748:SF111">
    <property type="entry name" value="D-LACTATE DEHYDROGENASE, MITOCHONDRIAL-RELATED"/>
    <property type="match status" value="1"/>
</dbReference>
<dbReference type="SUPFAM" id="SSF46548">
    <property type="entry name" value="alpha-helical ferredoxin"/>
    <property type="match status" value="1"/>
</dbReference>
<dbReference type="EC" id="1.1.2.4" evidence="10"/>
<evidence type="ECO:0000256" key="1">
    <source>
        <dbReference type="ARBA" id="ARBA00001974"/>
    </source>
</evidence>
<dbReference type="SUPFAM" id="SSF56176">
    <property type="entry name" value="FAD-binding/transporter-associated domain-like"/>
    <property type="match status" value="1"/>
</dbReference>
<dbReference type="Pfam" id="PF13183">
    <property type="entry name" value="Fer4_8"/>
    <property type="match status" value="1"/>
</dbReference>
<evidence type="ECO:0000256" key="8">
    <source>
        <dbReference type="ARBA" id="ARBA00023004"/>
    </source>
</evidence>
<evidence type="ECO:0000259" key="11">
    <source>
        <dbReference type="PROSITE" id="PS51379"/>
    </source>
</evidence>
<keyword evidence="6" id="KW-0809">Transit peptide</keyword>
<gene>
    <name evidence="13" type="ORF">SAMN04488242_0004</name>
</gene>
<dbReference type="SUPFAM" id="SSF55103">
    <property type="entry name" value="FAD-linked oxidases, C-terminal domain"/>
    <property type="match status" value="1"/>
</dbReference>
<keyword evidence="9" id="KW-0411">Iron-sulfur</keyword>
<dbReference type="STRING" id="686624.SAMN04488242_0004"/>
<dbReference type="InterPro" id="IPR009051">
    <property type="entry name" value="Helical_ferredxn"/>
</dbReference>
<evidence type="ECO:0000256" key="7">
    <source>
        <dbReference type="ARBA" id="ARBA00023002"/>
    </source>
</evidence>
<dbReference type="GO" id="GO:0046872">
    <property type="term" value="F:metal ion binding"/>
    <property type="evidence" value="ECO:0007669"/>
    <property type="project" value="UniProtKB-KW"/>
</dbReference>
<evidence type="ECO:0000313" key="13">
    <source>
        <dbReference type="EMBL" id="SDL06437.1"/>
    </source>
</evidence>
<evidence type="ECO:0000256" key="9">
    <source>
        <dbReference type="ARBA" id="ARBA00023014"/>
    </source>
</evidence>
<evidence type="ECO:0000313" key="14">
    <source>
        <dbReference type="Proteomes" id="UP000199475"/>
    </source>
</evidence>
<dbReference type="GO" id="GO:1903457">
    <property type="term" value="P:lactate catabolic process"/>
    <property type="evidence" value="ECO:0007669"/>
    <property type="project" value="TreeGrafter"/>
</dbReference>
<dbReference type="InterPro" id="IPR036318">
    <property type="entry name" value="FAD-bd_PCMH-like_sf"/>
</dbReference>
<dbReference type="GO" id="GO:0051536">
    <property type="term" value="F:iron-sulfur cluster binding"/>
    <property type="evidence" value="ECO:0007669"/>
    <property type="project" value="UniProtKB-KW"/>
</dbReference>
<dbReference type="InterPro" id="IPR017900">
    <property type="entry name" value="4Fe4S_Fe_S_CS"/>
</dbReference>
<dbReference type="Gene3D" id="3.30.70.2740">
    <property type="match status" value="1"/>
</dbReference>
<dbReference type="InterPro" id="IPR016166">
    <property type="entry name" value="FAD-bd_PCMH"/>
</dbReference>
<evidence type="ECO:0000256" key="3">
    <source>
        <dbReference type="ARBA" id="ARBA00022630"/>
    </source>
</evidence>
<dbReference type="GO" id="GO:0008720">
    <property type="term" value="F:D-lactate dehydrogenase (NAD+) activity"/>
    <property type="evidence" value="ECO:0007669"/>
    <property type="project" value="TreeGrafter"/>
</dbReference>
<keyword evidence="4" id="KW-0479">Metal-binding</keyword>
<dbReference type="InterPro" id="IPR006094">
    <property type="entry name" value="Oxid_FAD_bind_N"/>
</dbReference>
<evidence type="ECO:0000256" key="5">
    <source>
        <dbReference type="ARBA" id="ARBA00022827"/>
    </source>
</evidence>
<organism evidence="13 14">
    <name type="scientific">Tessaracoccus oleiagri</name>
    <dbReference type="NCBI Taxonomy" id="686624"/>
    <lineage>
        <taxon>Bacteria</taxon>
        <taxon>Bacillati</taxon>
        <taxon>Actinomycetota</taxon>
        <taxon>Actinomycetes</taxon>
        <taxon>Propionibacteriales</taxon>
        <taxon>Propionibacteriaceae</taxon>
        <taxon>Tessaracoccus</taxon>
    </lineage>
</organism>
<keyword evidence="3" id="KW-0285">Flavoprotein</keyword>
<dbReference type="Pfam" id="PF02754">
    <property type="entry name" value="CCG"/>
    <property type="match status" value="2"/>
</dbReference>
<dbReference type="InterPro" id="IPR016171">
    <property type="entry name" value="Vanillyl_alc_oxidase_C-sub2"/>
</dbReference>
<name>A0A1G9H0L2_9ACTN</name>
<keyword evidence="5" id="KW-0274">FAD</keyword>
<dbReference type="EMBL" id="FNGP01000001">
    <property type="protein sequence ID" value="SDL06437.1"/>
    <property type="molecule type" value="Genomic_DNA"/>
</dbReference>
<accession>A0A1G9H0L2</accession>
<dbReference type="PANTHER" id="PTHR11748">
    <property type="entry name" value="D-LACTATE DEHYDROGENASE"/>
    <property type="match status" value="1"/>
</dbReference>
<keyword evidence="8" id="KW-0408">Iron</keyword>
<dbReference type="InterPro" id="IPR004113">
    <property type="entry name" value="FAD-bd_oxidored_4_C"/>
</dbReference>
<dbReference type="RefSeq" id="WP_143008142.1">
    <property type="nucleotide sequence ID" value="NZ_FNGP01000001.1"/>
</dbReference>
<dbReference type="InterPro" id="IPR016169">
    <property type="entry name" value="FAD-bd_PCMH_sub2"/>
</dbReference>
<dbReference type="GO" id="GO:0071949">
    <property type="term" value="F:FAD binding"/>
    <property type="evidence" value="ECO:0007669"/>
    <property type="project" value="InterPro"/>
</dbReference>
<dbReference type="PROSITE" id="PS00198">
    <property type="entry name" value="4FE4S_FER_1"/>
    <property type="match status" value="1"/>
</dbReference>
<dbReference type="Pfam" id="PF01565">
    <property type="entry name" value="FAD_binding_4"/>
    <property type="match status" value="1"/>
</dbReference>
<sequence>MTGGMQRSADALTRLALSHDASRFLQIPREVIVASSTADIRALFREATANRRHLTLRGGGTSLSGQAVTDDMLVDVRRRFRHVEVLDDGMRVRAGAGASVAQINAKLRKYGRRLGPDPASAQTATIGGVVATNATGKAGGIAVNPFHTLDSLVIVLPSGRVVDTADPDADVTLTWEEPTLAGGLAILRRRLRDEVESLDEITRLWSMRNAMGYHLRALTDFSRPSDIVRQLMVGSEGTLAFIAEVTMRTVPLRAHRSARLAVFPRLEDAVAASAELAAQGFEVIELFDVDAIRVMQEIPNAHPALAALDLADQTALLLEIRAETPEELEDREAIAAPLLATFPEVHPVSPEVGLDQQWRIHHGIFTRMSMERAPGTTLLMEDFSIPRDKVVDTIHKLNALFDRYKYERSAITGHLTDCTLHFMLTESFESEEGLRRFRKFTQSFVRLILDQGGILKAQHGTGRVMAPFLQRQYGPELFDVMREIKHLFDPAGILSPGVLFNEDPNAHVTNLKLMPTVEAAVDKCVECGLCENVCPSSDLTLSPRNRIVLRRELAVRKDDETLLDTVYENYQYAAVDTCSTAGMCGLACPLGIDTGELVRQQRQLSATDREKRVWDRAARNWGAATRLGSTAMTAAKQFRPVAKFVTNLGRDRLGSDQVWGYSDDLPRGSGLSRRPRRERAAKNPVAAYFPGCQQTLLGSEGQGVFAAFNELCTRAGVPVTLLNASTLCCGIPWRTRGLTDGYDTMSAKVKKALAPSAGTQLVIDSSACASSMREMIATWDDLRLDTVDVVQFVAEKILPELDIRRRLGSILVYPTCSTKRLGDEDALYAIAAAIADEVVSPAAWSCCGAYGDTGLLHPELPRAATRMAVTEIAERDFDAYVSTSRSCEVALRGVTKEPFIHILEALAAASR</sequence>
<comment type="similarity">
    <text evidence="2">Belongs to the FAD-binding oxidoreductase/transferase type 4 family.</text>
</comment>
<dbReference type="Proteomes" id="UP000199475">
    <property type="component" value="Unassembled WGS sequence"/>
</dbReference>
<keyword evidence="14" id="KW-1185">Reference proteome</keyword>
<dbReference type="InterPro" id="IPR016167">
    <property type="entry name" value="FAD-bd_PCMH_sub1"/>
</dbReference>
<reference evidence="13 14" key="1">
    <citation type="submission" date="2016-10" db="EMBL/GenBank/DDBJ databases">
        <authorList>
            <person name="de Groot N.N."/>
        </authorList>
    </citation>
    <scope>NUCLEOTIDE SEQUENCE [LARGE SCALE GENOMIC DNA]</scope>
    <source>
        <strain evidence="13 14">CGMCC 1.9159</strain>
    </source>
</reference>
<feature type="domain" description="FAD-binding PCMH-type" evidence="12">
    <location>
        <begin position="24"/>
        <end position="252"/>
    </location>
</feature>
<comment type="cofactor">
    <cofactor evidence="1">
        <name>FAD</name>
        <dbReference type="ChEBI" id="CHEBI:57692"/>
    </cofactor>
</comment>
<dbReference type="InterPro" id="IPR004017">
    <property type="entry name" value="Cys_rich_dom"/>
</dbReference>
<dbReference type="Gene3D" id="3.30.43.10">
    <property type="entry name" value="Uridine Diphospho-n-acetylenolpyruvylglucosamine Reductase, domain 2"/>
    <property type="match status" value="1"/>
</dbReference>
<dbReference type="InterPro" id="IPR017896">
    <property type="entry name" value="4Fe4S_Fe-S-bd"/>
</dbReference>
<dbReference type="OrthoDB" id="9770306at2"/>
<evidence type="ECO:0000259" key="12">
    <source>
        <dbReference type="PROSITE" id="PS51387"/>
    </source>
</evidence>
<evidence type="ECO:0000256" key="2">
    <source>
        <dbReference type="ARBA" id="ARBA00008000"/>
    </source>
</evidence>
<dbReference type="Gene3D" id="1.10.45.10">
    <property type="entry name" value="Vanillyl-alcohol Oxidase, Chain A, domain 4"/>
    <property type="match status" value="1"/>
</dbReference>
<dbReference type="PROSITE" id="PS51379">
    <property type="entry name" value="4FE4S_FER_2"/>
    <property type="match status" value="1"/>
</dbReference>
<proteinExistence type="inferred from homology"/>
<dbReference type="InterPro" id="IPR016164">
    <property type="entry name" value="FAD-linked_Oxase-like_C"/>
</dbReference>
<evidence type="ECO:0000256" key="4">
    <source>
        <dbReference type="ARBA" id="ARBA00022723"/>
    </source>
</evidence>
<dbReference type="Pfam" id="PF02913">
    <property type="entry name" value="FAD-oxidase_C"/>
    <property type="match status" value="1"/>
</dbReference>
<dbReference type="GO" id="GO:0004458">
    <property type="term" value="F:D-lactate dehydrogenase (cytochrome) activity"/>
    <property type="evidence" value="ECO:0007669"/>
    <property type="project" value="UniProtKB-EC"/>
</dbReference>
<feature type="domain" description="4Fe-4S ferredoxin-type" evidence="11">
    <location>
        <begin position="513"/>
        <end position="544"/>
    </location>
</feature>